<keyword evidence="5" id="KW-0010">Activator</keyword>
<feature type="compositionally biased region" description="Basic and acidic residues" evidence="9">
    <location>
        <begin position="39"/>
        <end position="59"/>
    </location>
</feature>
<proteinExistence type="inferred from homology"/>
<dbReference type="Pfam" id="PF14144">
    <property type="entry name" value="DOG1"/>
    <property type="match status" value="1"/>
</dbReference>
<comment type="subcellular location">
    <subcellularLocation>
        <location evidence="1">Nucleus</location>
    </subcellularLocation>
</comment>
<dbReference type="PANTHER" id="PTHR45693:SF7">
    <property type="entry name" value="TRANSCRIPTION FACTOR TGA7"/>
    <property type="match status" value="1"/>
</dbReference>
<dbReference type="GO" id="GO:0000976">
    <property type="term" value="F:transcription cis-regulatory region binding"/>
    <property type="evidence" value="ECO:0007669"/>
    <property type="project" value="UniProtKB-ARBA"/>
</dbReference>
<accession>A0A6A4PX63</accession>
<gene>
    <name evidence="12" type="ORF">Lalb_Chr10g0102061</name>
</gene>
<dbReference type="OrthoDB" id="2015618at2759"/>
<evidence type="ECO:0000256" key="1">
    <source>
        <dbReference type="ARBA" id="ARBA00004123"/>
    </source>
</evidence>
<keyword evidence="8" id="KW-0175">Coiled coil</keyword>
<sequence>MGKYEPFNEVSMWEDTFKVDSSMNSIASPMLMVNTSMENKSECVPHESREPSGDDQETTKKAVSKMLRRLAQNREAARKCRLRKKAYVRQLETSRLKLKQLELEIEKEKKQGMYKGTALYASYMRSYDYGAINSGMSTFEIQYGHWVEEQLRQNEELRNALQTHASDVQLHLLVEHSLNHYSNLFRMKADAAKTDIFYLISGVWKSPVERLFLWIGGSRPSQLLNIIVPQLEALTDQQIGSINNLRLSSQQAEEVLSLGLDKLQQSLVHNIAADPLVVGKYEYEMVAAMDKIEALEGFVSQADNLRQKTLLHLSSILTTSQAAQGLLAMADYFHRLRTLSSLRTAPPCGPA</sequence>
<dbReference type="Proteomes" id="UP000447434">
    <property type="component" value="Chromosome 10"/>
</dbReference>
<keyword evidence="13" id="KW-1185">Reference proteome</keyword>
<evidence type="ECO:0000256" key="6">
    <source>
        <dbReference type="ARBA" id="ARBA00023163"/>
    </source>
</evidence>
<dbReference type="PANTHER" id="PTHR45693">
    <property type="entry name" value="TRANSCRIPTION FACTOR TGA9"/>
    <property type="match status" value="1"/>
</dbReference>
<feature type="coiled-coil region" evidence="8">
    <location>
        <begin position="84"/>
        <end position="111"/>
    </location>
</feature>
<name>A0A6A4PX63_LUPAL</name>
<evidence type="ECO:0000313" key="13">
    <source>
        <dbReference type="Proteomes" id="UP000447434"/>
    </source>
</evidence>
<dbReference type="PROSITE" id="PS00036">
    <property type="entry name" value="BZIP_BASIC"/>
    <property type="match status" value="1"/>
</dbReference>
<evidence type="ECO:0000256" key="5">
    <source>
        <dbReference type="ARBA" id="ARBA00023159"/>
    </source>
</evidence>
<feature type="domain" description="DOG1" evidence="11">
    <location>
        <begin position="136"/>
        <end position="346"/>
    </location>
</feature>
<dbReference type="InterPro" id="IPR025422">
    <property type="entry name" value="TGA_domain"/>
</dbReference>
<dbReference type="GO" id="GO:0006351">
    <property type="term" value="P:DNA-templated transcription"/>
    <property type="evidence" value="ECO:0007669"/>
    <property type="project" value="InterPro"/>
</dbReference>
<evidence type="ECO:0000259" key="10">
    <source>
        <dbReference type="PROSITE" id="PS50217"/>
    </source>
</evidence>
<comment type="similarity">
    <text evidence="2">Belongs to the bZIP family.</text>
</comment>
<dbReference type="InterPro" id="IPR046347">
    <property type="entry name" value="bZIP_sf"/>
</dbReference>
<organism evidence="12 13">
    <name type="scientific">Lupinus albus</name>
    <name type="common">White lupine</name>
    <name type="synonym">Lupinus termis</name>
    <dbReference type="NCBI Taxonomy" id="3870"/>
    <lineage>
        <taxon>Eukaryota</taxon>
        <taxon>Viridiplantae</taxon>
        <taxon>Streptophyta</taxon>
        <taxon>Embryophyta</taxon>
        <taxon>Tracheophyta</taxon>
        <taxon>Spermatophyta</taxon>
        <taxon>Magnoliopsida</taxon>
        <taxon>eudicotyledons</taxon>
        <taxon>Gunneridae</taxon>
        <taxon>Pentapetalae</taxon>
        <taxon>rosids</taxon>
        <taxon>fabids</taxon>
        <taxon>Fabales</taxon>
        <taxon>Fabaceae</taxon>
        <taxon>Papilionoideae</taxon>
        <taxon>50 kb inversion clade</taxon>
        <taxon>genistoids sensu lato</taxon>
        <taxon>core genistoids</taxon>
        <taxon>Genisteae</taxon>
        <taxon>Lupinus</taxon>
    </lineage>
</organism>
<dbReference type="Gene3D" id="1.20.5.170">
    <property type="match status" value="1"/>
</dbReference>
<dbReference type="SUPFAM" id="SSF57959">
    <property type="entry name" value="Leucine zipper domain"/>
    <property type="match status" value="1"/>
</dbReference>
<feature type="domain" description="BZIP" evidence="10">
    <location>
        <begin position="63"/>
        <end position="108"/>
    </location>
</feature>
<evidence type="ECO:0000256" key="3">
    <source>
        <dbReference type="ARBA" id="ARBA00023015"/>
    </source>
</evidence>
<evidence type="ECO:0000256" key="2">
    <source>
        <dbReference type="ARBA" id="ARBA00007163"/>
    </source>
</evidence>
<dbReference type="SMART" id="SM00338">
    <property type="entry name" value="BRLZ"/>
    <property type="match status" value="1"/>
</dbReference>
<dbReference type="PROSITE" id="PS50217">
    <property type="entry name" value="BZIP"/>
    <property type="match status" value="1"/>
</dbReference>
<dbReference type="GO" id="GO:0005634">
    <property type="term" value="C:nucleus"/>
    <property type="evidence" value="ECO:0007669"/>
    <property type="project" value="UniProtKB-SubCell"/>
</dbReference>
<evidence type="ECO:0000256" key="7">
    <source>
        <dbReference type="ARBA" id="ARBA00023242"/>
    </source>
</evidence>
<keyword evidence="6" id="KW-0804">Transcription</keyword>
<evidence type="ECO:0000259" key="11">
    <source>
        <dbReference type="PROSITE" id="PS51806"/>
    </source>
</evidence>
<feature type="region of interest" description="Disordered" evidence="9">
    <location>
        <begin position="38"/>
        <end position="59"/>
    </location>
</feature>
<keyword evidence="3" id="KW-0805">Transcription regulation</keyword>
<dbReference type="EMBL" id="WOCE01000010">
    <property type="protein sequence ID" value="KAE9605886.1"/>
    <property type="molecule type" value="Genomic_DNA"/>
</dbReference>
<protein>
    <submittedName>
        <fullName evidence="12">Putative transcription factor bZIP family</fullName>
    </submittedName>
</protein>
<dbReference type="AlphaFoldDB" id="A0A6A4PX63"/>
<keyword evidence="7" id="KW-0539">Nucleus</keyword>
<dbReference type="FunFam" id="1.20.5.170:FF:000019">
    <property type="entry name" value="BZIP family transcription factor"/>
    <property type="match status" value="1"/>
</dbReference>
<evidence type="ECO:0000256" key="8">
    <source>
        <dbReference type="SAM" id="Coils"/>
    </source>
</evidence>
<reference evidence="13" key="1">
    <citation type="journal article" date="2020" name="Nat. Commun.">
        <title>Genome sequence of the cluster root forming white lupin.</title>
        <authorList>
            <person name="Hufnagel B."/>
            <person name="Marques A."/>
            <person name="Soriano A."/>
            <person name="Marques L."/>
            <person name="Divol F."/>
            <person name="Doumas P."/>
            <person name="Sallet E."/>
            <person name="Mancinotti D."/>
            <person name="Carrere S."/>
            <person name="Marande W."/>
            <person name="Arribat S."/>
            <person name="Keller J."/>
            <person name="Huneau C."/>
            <person name="Blein T."/>
            <person name="Aime D."/>
            <person name="Laguerre M."/>
            <person name="Taylor J."/>
            <person name="Schubert V."/>
            <person name="Nelson M."/>
            <person name="Geu-Flores F."/>
            <person name="Crespi M."/>
            <person name="Gallardo-Guerrero K."/>
            <person name="Delaux P.-M."/>
            <person name="Salse J."/>
            <person name="Berges H."/>
            <person name="Guyot R."/>
            <person name="Gouzy J."/>
            <person name="Peret B."/>
        </authorList>
    </citation>
    <scope>NUCLEOTIDE SEQUENCE [LARGE SCALE GENOMIC DNA]</scope>
    <source>
        <strain evidence="13">cv. Amiga</strain>
    </source>
</reference>
<dbReference type="InterPro" id="IPR004827">
    <property type="entry name" value="bZIP"/>
</dbReference>
<evidence type="ECO:0000313" key="12">
    <source>
        <dbReference type="EMBL" id="KAE9605886.1"/>
    </source>
</evidence>
<comment type="caution">
    <text evidence="12">The sequence shown here is derived from an EMBL/GenBank/DDBJ whole genome shotgun (WGS) entry which is preliminary data.</text>
</comment>
<dbReference type="Pfam" id="PF00170">
    <property type="entry name" value="bZIP_1"/>
    <property type="match status" value="1"/>
</dbReference>
<evidence type="ECO:0000256" key="4">
    <source>
        <dbReference type="ARBA" id="ARBA00023125"/>
    </source>
</evidence>
<dbReference type="GO" id="GO:0003700">
    <property type="term" value="F:DNA-binding transcription factor activity"/>
    <property type="evidence" value="ECO:0007669"/>
    <property type="project" value="InterPro"/>
</dbReference>
<evidence type="ECO:0000256" key="9">
    <source>
        <dbReference type="SAM" id="MobiDB-lite"/>
    </source>
</evidence>
<dbReference type="PROSITE" id="PS51806">
    <property type="entry name" value="DOG1"/>
    <property type="match status" value="1"/>
</dbReference>
<keyword evidence="4" id="KW-0238">DNA-binding</keyword>